<dbReference type="InterPro" id="IPR016164">
    <property type="entry name" value="FAD-linked_Oxase-like_C"/>
</dbReference>
<dbReference type="InterPro" id="IPR006094">
    <property type="entry name" value="Oxid_FAD_bind_N"/>
</dbReference>
<dbReference type="Pfam" id="PF01565">
    <property type="entry name" value="FAD_binding_4"/>
    <property type="match status" value="1"/>
</dbReference>
<comment type="similarity">
    <text evidence="2">Belongs to the FAD-binding oxidoreductase/transferase type 4 family.</text>
</comment>
<dbReference type="AlphaFoldDB" id="A0A4D4N5T0"/>
<dbReference type="STRING" id="33903.AQJ43_09620"/>
<dbReference type="InterPro" id="IPR004113">
    <property type="entry name" value="FAD-bd_oxidored_4_C"/>
</dbReference>
<proteinExistence type="inferred from homology"/>
<keyword evidence="5" id="KW-0560">Oxidoreductase</keyword>
<evidence type="ECO:0000313" key="10">
    <source>
        <dbReference type="Proteomes" id="UP000302139"/>
    </source>
</evidence>
<evidence type="ECO:0000313" key="7">
    <source>
        <dbReference type="EMBL" id="GDY61084.1"/>
    </source>
</evidence>
<dbReference type="Gene3D" id="3.30.70.2740">
    <property type="match status" value="1"/>
</dbReference>
<evidence type="ECO:0000256" key="2">
    <source>
        <dbReference type="ARBA" id="ARBA00008000"/>
    </source>
</evidence>
<dbReference type="Gene3D" id="1.10.45.10">
    <property type="entry name" value="Vanillyl-alcohol Oxidase, Chain A, domain 4"/>
    <property type="match status" value="1"/>
</dbReference>
<keyword evidence="3" id="KW-0285">Flavoprotein</keyword>
<dbReference type="InterPro" id="IPR016171">
    <property type="entry name" value="Vanillyl_alc_oxidase_C-sub2"/>
</dbReference>
<sequence>MTEVVADVATALAAALPGRVVTDRDAMEAYRRDQCLLAPAGRPAAVVRARSTDDVITTLRTAGDHHAPVVTRGAGTGLAGAANAIDGCVVLSLAAMDRILALDVPGRTATVEPGVLTGDLDARARQHGLWYPPDPGSKAISTIGGNLATNAGGMCCAKYGVTADHVASLTAVLADGRVIRTGPPTRKNVAGLDLTRLLVGSEGTLAVIVDATVRLRPFPVATATVVATFPTPRQAVDTVLRIAAVADPAVVELMDRTCMGAVNRLTRMGLDESAGALLLVQCDGPSAGQEAATCARLAEAGGATEALHTADPAEGEMFMQARRMVYPALERLGTTLLDDVGVAVQDLPRLLAAIERTAAEHDVLVGTFGHAADGNLHPTVVYDAADRDAADRAGAAFDDIVAAALALGGTITGEHGVGSLKTRYLDAQLGPTELELMTGIKAVFDPADLLNPGRAY</sequence>
<dbReference type="InterPro" id="IPR016166">
    <property type="entry name" value="FAD-bd_PCMH"/>
</dbReference>
<dbReference type="GO" id="GO:0071949">
    <property type="term" value="F:FAD binding"/>
    <property type="evidence" value="ECO:0007669"/>
    <property type="project" value="InterPro"/>
</dbReference>
<evidence type="ECO:0000259" key="6">
    <source>
        <dbReference type="PROSITE" id="PS51387"/>
    </source>
</evidence>
<reference evidence="7 10" key="2">
    <citation type="submission" date="2019-04" db="EMBL/GenBank/DDBJ databases">
        <title>Draft genome sequences of Streptomyces avermitilis NBRC 14893.</title>
        <authorList>
            <person name="Komaki H."/>
            <person name="Tamura T."/>
            <person name="Hosoyama A."/>
        </authorList>
    </citation>
    <scope>NUCLEOTIDE SEQUENCE [LARGE SCALE GENOMIC DNA]</scope>
    <source>
        <strain evidence="7 10">NBRC 14893</strain>
    </source>
</reference>
<accession>A0A4D4N5T0</accession>
<keyword evidence="4" id="KW-0274">FAD</keyword>
<dbReference type="FunFam" id="1.10.45.10:FF:000001">
    <property type="entry name" value="D-lactate dehydrogenase mitochondrial"/>
    <property type="match status" value="1"/>
</dbReference>
<evidence type="ECO:0000256" key="1">
    <source>
        <dbReference type="ARBA" id="ARBA00001974"/>
    </source>
</evidence>
<comment type="caution">
    <text evidence="8">The sequence shown here is derived from an EMBL/GenBank/DDBJ whole genome shotgun (WGS) entry which is preliminary data.</text>
</comment>
<protein>
    <submittedName>
        <fullName evidence="8">FAD-linked oxidase</fullName>
    </submittedName>
</protein>
<name>A0A4D4N5T0_STRAX</name>
<dbReference type="OMA" id="EFMDKPA"/>
<dbReference type="InterPro" id="IPR016169">
    <property type="entry name" value="FAD-bd_PCMH_sub2"/>
</dbReference>
<dbReference type="GO" id="GO:0016491">
    <property type="term" value="F:oxidoreductase activity"/>
    <property type="evidence" value="ECO:0007669"/>
    <property type="project" value="UniProtKB-KW"/>
</dbReference>
<dbReference type="EMBL" id="BJHX01000001">
    <property type="protein sequence ID" value="GDY61084.1"/>
    <property type="molecule type" value="Genomic_DNA"/>
</dbReference>
<dbReference type="SUPFAM" id="SSF55103">
    <property type="entry name" value="FAD-linked oxidases, C-terminal domain"/>
    <property type="match status" value="1"/>
</dbReference>
<organism evidence="8 9">
    <name type="scientific">Streptomyces avermitilis</name>
    <dbReference type="NCBI Taxonomy" id="33903"/>
    <lineage>
        <taxon>Bacteria</taxon>
        <taxon>Bacillati</taxon>
        <taxon>Actinomycetota</taxon>
        <taxon>Actinomycetes</taxon>
        <taxon>Kitasatosporales</taxon>
        <taxon>Streptomycetaceae</taxon>
        <taxon>Streptomyces</taxon>
    </lineage>
</organism>
<dbReference type="PANTHER" id="PTHR42934:SF2">
    <property type="entry name" value="GLYCOLATE OXIDASE SUBUNIT GLCD"/>
    <property type="match status" value="1"/>
</dbReference>
<dbReference type="InterPro" id="IPR036318">
    <property type="entry name" value="FAD-bd_PCMH-like_sf"/>
</dbReference>
<dbReference type="GeneID" id="41538481"/>
<evidence type="ECO:0000313" key="8">
    <source>
        <dbReference type="EMBL" id="GDY78839.1"/>
    </source>
</evidence>
<feature type="domain" description="FAD-binding PCMH-type" evidence="6">
    <location>
        <begin position="39"/>
        <end position="218"/>
    </location>
</feature>
<evidence type="ECO:0000256" key="5">
    <source>
        <dbReference type="ARBA" id="ARBA00023002"/>
    </source>
</evidence>
<evidence type="ECO:0000256" key="3">
    <source>
        <dbReference type="ARBA" id="ARBA00022630"/>
    </source>
</evidence>
<dbReference type="PANTHER" id="PTHR42934">
    <property type="entry name" value="GLYCOLATE OXIDASE SUBUNIT GLCD"/>
    <property type="match status" value="1"/>
</dbReference>
<dbReference type="EMBL" id="BJHY01000001">
    <property type="protein sequence ID" value="GDY78839.1"/>
    <property type="molecule type" value="Genomic_DNA"/>
</dbReference>
<dbReference type="RefSeq" id="WP_010982824.1">
    <property type="nucleotide sequence ID" value="NZ_BAABTN010000107.1"/>
</dbReference>
<evidence type="ECO:0000256" key="4">
    <source>
        <dbReference type="ARBA" id="ARBA00022827"/>
    </source>
</evidence>
<evidence type="ECO:0000313" key="9">
    <source>
        <dbReference type="Proteomes" id="UP000299211"/>
    </source>
</evidence>
<gene>
    <name evidence="7" type="ORF">SAV14893_004770</name>
    <name evidence="8" type="ORF">SAV31267_083240</name>
</gene>
<dbReference type="Pfam" id="PF02913">
    <property type="entry name" value="FAD-oxidase_C"/>
    <property type="match status" value="1"/>
</dbReference>
<comment type="cofactor">
    <cofactor evidence="1">
        <name>FAD</name>
        <dbReference type="ChEBI" id="CHEBI:57692"/>
    </cofactor>
</comment>
<dbReference type="Proteomes" id="UP000302139">
    <property type="component" value="Unassembled WGS sequence"/>
</dbReference>
<dbReference type="FunFam" id="3.30.70.2740:FF:000001">
    <property type="entry name" value="D-lactate dehydrogenase mitochondrial"/>
    <property type="match status" value="1"/>
</dbReference>
<dbReference type="Proteomes" id="UP000299211">
    <property type="component" value="Unassembled WGS sequence"/>
</dbReference>
<reference evidence="8 9" key="1">
    <citation type="submission" date="2019-04" db="EMBL/GenBank/DDBJ databases">
        <title>Draft genome sequences of Streptomyces avermitilis ATCC 31267.</title>
        <authorList>
            <person name="Komaki H."/>
            <person name="Tamura T."/>
            <person name="Hosoyama A."/>
        </authorList>
    </citation>
    <scope>NUCLEOTIDE SEQUENCE [LARGE SCALE GENOMIC DNA]</scope>
    <source>
        <strain evidence="8 9">ATCC 31267</strain>
    </source>
</reference>
<dbReference type="InterPro" id="IPR051914">
    <property type="entry name" value="FAD-linked_OxidoTrans_Type4"/>
</dbReference>
<dbReference type="SUPFAM" id="SSF56176">
    <property type="entry name" value="FAD-binding/transporter-associated domain-like"/>
    <property type="match status" value="1"/>
</dbReference>
<dbReference type="Gene3D" id="3.30.465.10">
    <property type="match status" value="1"/>
</dbReference>
<dbReference type="PROSITE" id="PS51387">
    <property type="entry name" value="FAD_PCMH"/>
    <property type="match status" value="1"/>
</dbReference>